<evidence type="ECO:0000313" key="2">
    <source>
        <dbReference type="Proteomes" id="UP000186098"/>
    </source>
</evidence>
<gene>
    <name evidence="1" type="ORF">SAMN05421795_11713</name>
</gene>
<dbReference type="EMBL" id="FTOM01000017">
    <property type="protein sequence ID" value="SIS93143.1"/>
    <property type="molecule type" value="Genomic_DNA"/>
</dbReference>
<keyword evidence="2" id="KW-1185">Reference proteome</keyword>
<sequence>MTGWLITHGAARKALGLILAAAAILLFLLNLRRAGERAGRAAERLDARERNDAIHRQMLDAAALPIAMLWLSACATGGSETHASCPPVVDYTAAEQARAAEEVETLPGGAVVVRMLSDYAVLRDQARACR</sequence>
<dbReference type="STRING" id="407234.SAMN05421795_11713"/>
<dbReference type="AlphaFoldDB" id="A0A1N7N416"/>
<evidence type="ECO:0000313" key="1">
    <source>
        <dbReference type="EMBL" id="SIS93143.1"/>
    </source>
</evidence>
<accession>A0A1N7N416</accession>
<dbReference type="Proteomes" id="UP000186098">
    <property type="component" value="Unassembled WGS sequence"/>
</dbReference>
<name>A0A1N7N416_9RHOB</name>
<protein>
    <submittedName>
        <fullName evidence="1">Uncharacterized protein</fullName>
    </submittedName>
</protein>
<dbReference type="RefSeq" id="WP_328585833.1">
    <property type="nucleotide sequence ID" value="NZ_FTOM01000017.1"/>
</dbReference>
<reference evidence="2" key="1">
    <citation type="submission" date="2017-01" db="EMBL/GenBank/DDBJ databases">
        <authorList>
            <person name="Varghese N."/>
            <person name="Submissions S."/>
        </authorList>
    </citation>
    <scope>NUCLEOTIDE SEQUENCE [LARGE SCALE GENOMIC DNA]</scope>
    <source>
        <strain evidence="2">DSM 18714</strain>
    </source>
</reference>
<organism evidence="1 2">
    <name type="scientific">Phaeovulum vinaykumarii</name>
    <dbReference type="NCBI Taxonomy" id="407234"/>
    <lineage>
        <taxon>Bacteria</taxon>
        <taxon>Pseudomonadati</taxon>
        <taxon>Pseudomonadota</taxon>
        <taxon>Alphaproteobacteria</taxon>
        <taxon>Rhodobacterales</taxon>
        <taxon>Paracoccaceae</taxon>
        <taxon>Phaeovulum</taxon>
    </lineage>
</organism>
<proteinExistence type="predicted"/>